<feature type="non-terminal residue" evidence="1">
    <location>
        <position position="1"/>
    </location>
</feature>
<feature type="non-terminal residue" evidence="1">
    <location>
        <position position="98"/>
    </location>
</feature>
<proteinExistence type="predicted"/>
<gene>
    <name evidence="1" type="ORF">B2A_02972</name>
</gene>
<dbReference type="GO" id="GO:0042802">
    <property type="term" value="F:identical protein binding"/>
    <property type="evidence" value="ECO:0007669"/>
    <property type="project" value="TreeGrafter"/>
</dbReference>
<dbReference type="SUPFAM" id="SSF52317">
    <property type="entry name" value="Class I glutamine amidotransferase-like"/>
    <property type="match status" value="1"/>
</dbReference>
<name>T1B0R0_9ZZZZ</name>
<comment type="caution">
    <text evidence="1">The sequence shown here is derived from an EMBL/GenBank/DDBJ whole genome shotgun (WGS) entry which is preliminary data.</text>
</comment>
<reference evidence="1" key="2">
    <citation type="journal article" date="2014" name="ISME J.">
        <title>Microbial stratification in low pH oxic and suboxic macroscopic growths along an acid mine drainage.</title>
        <authorList>
            <person name="Mendez-Garcia C."/>
            <person name="Mesa V."/>
            <person name="Sprenger R.R."/>
            <person name="Richter M."/>
            <person name="Diez M.S."/>
            <person name="Solano J."/>
            <person name="Bargiela R."/>
            <person name="Golyshina O.V."/>
            <person name="Manteca A."/>
            <person name="Ramos J.L."/>
            <person name="Gallego J.R."/>
            <person name="Llorente I."/>
            <person name="Martins Dos Santos V.A."/>
            <person name="Jensen O.N."/>
            <person name="Pelaez A.I."/>
            <person name="Sanchez J."/>
            <person name="Ferrer M."/>
        </authorList>
    </citation>
    <scope>NUCLEOTIDE SEQUENCE</scope>
</reference>
<dbReference type="GO" id="GO:0003883">
    <property type="term" value="F:CTP synthase activity"/>
    <property type="evidence" value="ECO:0007669"/>
    <property type="project" value="InterPro"/>
</dbReference>
<organism evidence="1">
    <name type="scientific">mine drainage metagenome</name>
    <dbReference type="NCBI Taxonomy" id="410659"/>
    <lineage>
        <taxon>unclassified sequences</taxon>
        <taxon>metagenomes</taxon>
        <taxon>ecological metagenomes</taxon>
    </lineage>
</organism>
<reference evidence="1" key="1">
    <citation type="submission" date="2013-08" db="EMBL/GenBank/DDBJ databases">
        <authorList>
            <person name="Mendez C."/>
            <person name="Richter M."/>
            <person name="Ferrer M."/>
            <person name="Sanchez J."/>
        </authorList>
    </citation>
    <scope>NUCLEOTIDE SEQUENCE</scope>
</reference>
<evidence type="ECO:0000313" key="1">
    <source>
        <dbReference type="EMBL" id="EQD62153.1"/>
    </source>
</evidence>
<dbReference type="GO" id="GO:0005829">
    <property type="term" value="C:cytosol"/>
    <property type="evidence" value="ECO:0007669"/>
    <property type="project" value="TreeGrafter"/>
</dbReference>
<sequence>QGLDEIVVEQLRLQARPANLSEWEATVAAVRHPRDSVDIAIVGKYVEHKDAYKSLGEALRHGGIRQATRVNLHWIDSERVEAEGAAALLGEVDAILVP</sequence>
<dbReference type="GO" id="GO:0006241">
    <property type="term" value="P:CTP biosynthetic process"/>
    <property type="evidence" value="ECO:0007669"/>
    <property type="project" value="TreeGrafter"/>
</dbReference>
<dbReference type="InterPro" id="IPR004468">
    <property type="entry name" value="CTP_synthase"/>
</dbReference>
<dbReference type="Gene3D" id="3.40.50.880">
    <property type="match status" value="1"/>
</dbReference>
<dbReference type="EMBL" id="AUZZ01002001">
    <property type="protein sequence ID" value="EQD62153.1"/>
    <property type="molecule type" value="Genomic_DNA"/>
</dbReference>
<dbReference type="InterPro" id="IPR029062">
    <property type="entry name" value="Class_I_gatase-like"/>
</dbReference>
<dbReference type="PANTHER" id="PTHR11550">
    <property type="entry name" value="CTP SYNTHASE"/>
    <property type="match status" value="1"/>
</dbReference>
<dbReference type="PANTHER" id="PTHR11550:SF0">
    <property type="entry name" value="CTP SYNTHASE-RELATED"/>
    <property type="match status" value="1"/>
</dbReference>
<protein>
    <submittedName>
        <fullName evidence="1">CTP synthetase</fullName>
    </submittedName>
</protein>
<dbReference type="GO" id="GO:0019856">
    <property type="term" value="P:pyrimidine nucleobase biosynthetic process"/>
    <property type="evidence" value="ECO:0007669"/>
    <property type="project" value="TreeGrafter"/>
</dbReference>
<dbReference type="AlphaFoldDB" id="T1B0R0"/>
<accession>T1B0R0</accession>